<protein>
    <submittedName>
        <fullName evidence="1">Uncharacterized protein</fullName>
    </submittedName>
</protein>
<dbReference type="Proteomes" id="UP000017836">
    <property type="component" value="Unassembled WGS sequence"/>
</dbReference>
<gene>
    <name evidence="1" type="ORF">AMTR_s00019p00130890</name>
</gene>
<dbReference type="HOGENOM" id="CLU_1742984_0_0_1"/>
<keyword evidence="2" id="KW-1185">Reference proteome</keyword>
<dbReference type="EMBL" id="KI393807">
    <property type="protein sequence ID" value="ERN07143.1"/>
    <property type="molecule type" value="Genomic_DNA"/>
</dbReference>
<name>W1PGP2_AMBTC</name>
<sequence>MKFSGNWEQQEIENKWLTIKFIFRDAIVMHPPTSFKKLHLPKTHVDRFDWWKPHLPELLKRQLLLKRQFPWSSMEAAASPFYTILETAGRCRLQNASHYQIQGVLQSQERCSSKVASSCCQTHRLSNRISCIDEYSPHYGNFQSFIWHLY</sequence>
<proteinExistence type="predicted"/>
<organism evidence="1 2">
    <name type="scientific">Amborella trichopoda</name>
    <dbReference type="NCBI Taxonomy" id="13333"/>
    <lineage>
        <taxon>Eukaryota</taxon>
        <taxon>Viridiplantae</taxon>
        <taxon>Streptophyta</taxon>
        <taxon>Embryophyta</taxon>
        <taxon>Tracheophyta</taxon>
        <taxon>Spermatophyta</taxon>
        <taxon>Magnoliopsida</taxon>
        <taxon>Amborellales</taxon>
        <taxon>Amborellaceae</taxon>
        <taxon>Amborella</taxon>
    </lineage>
</organism>
<evidence type="ECO:0000313" key="1">
    <source>
        <dbReference type="EMBL" id="ERN07143.1"/>
    </source>
</evidence>
<dbReference type="AlphaFoldDB" id="W1PGP2"/>
<evidence type="ECO:0000313" key="2">
    <source>
        <dbReference type="Proteomes" id="UP000017836"/>
    </source>
</evidence>
<reference evidence="2" key="1">
    <citation type="journal article" date="2013" name="Science">
        <title>The Amborella genome and the evolution of flowering plants.</title>
        <authorList>
            <consortium name="Amborella Genome Project"/>
        </authorList>
    </citation>
    <scope>NUCLEOTIDE SEQUENCE [LARGE SCALE GENOMIC DNA]</scope>
</reference>
<dbReference type="Gramene" id="ERN07143">
    <property type="protein sequence ID" value="ERN07143"/>
    <property type="gene ID" value="AMTR_s00019p00130890"/>
</dbReference>
<accession>W1PGP2</accession>